<evidence type="ECO:0000256" key="5">
    <source>
        <dbReference type="ARBA" id="ARBA00022741"/>
    </source>
</evidence>
<dbReference type="GO" id="GO:0015833">
    <property type="term" value="P:peptide transport"/>
    <property type="evidence" value="ECO:0007669"/>
    <property type="project" value="InterPro"/>
</dbReference>
<evidence type="ECO:0000256" key="4">
    <source>
        <dbReference type="ARBA" id="ARBA00022475"/>
    </source>
</evidence>
<keyword evidence="3" id="KW-0813">Transport</keyword>
<dbReference type="CDD" id="cd03257">
    <property type="entry name" value="ABC_NikE_OppD_transporters"/>
    <property type="match status" value="2"/>
</dbReference>
<dbReference type="GO" id="GO:0005524">
    <property type="term" value="F:ATP binding"/>
    <property type="evidence" value="ECO:0007669"/>
    <property type="project" value="UniProtKB-KW"/>
</dbReference>
<dbReference type="NCBIfam" id="NF008453">
    <property type="entry name" value="PRK11308.1"/>
    <property type="match status" value="2"/>
</dbReference>
<accession>A0AAE4APU7</accession>
<dbReference type="InterPro" id="IPR017871">
    <property type="entry name" value="ABC_transporter-like_CS"/>
</dbReference>
<comment type="subcellular location">
    <subcellularLocation>
        <location evidence="1">Cell inner membrane</location>
        <topology evidence="1">Peripheral membrane protein</topology>
    </subcellularLocation>
</comment>
<evidence type="ECO:0000313" key="9">
    <source>
        <dbReference type="EMBL" id="MDQ0290921.1"/>
    </source>
</evidence>
<evidence type="ECO:0000256" key="7">
    <source>
        <dbReference type="ARBA" id="ARBA00023136"/>
    </source>
</evidence>
<keyword evidence="6 9" id="KW-0067">ATP-binding</keyword>
<gene>
    <name evidence="9" type="ORF">J3R75_003028</name>
</gene>
<evidence type="ECO:0000256" key="6">
    <source>
        <dbReference type="ARBA" id="ARBA00022840"/>
    </source>
</evidence>
<comment type="caution">
    <text evidence="9">The sequence shown here is derived from an EMBL/GenBank/DDBJ whole genome shotgun (WGS) entry which is preliminary data.</text>
</comment>
<evidence type="ECO:0000313" key="10">
    <source>
        <dbReference type="Proteomes" id="UP001238163"/>
    </source>
</evidence>
<dbReference type="InterPro" id="IPR003593">
    <property type="entry name" value="AAA+_ATPase"/>
</dbReference>
<sequence>MNNQPKQLIDVQDLHVSFRQGPARVPAVDGASFSMAPGEMLALVGESGSGKSVTALSILGLLPRPAALVEQGHILFHGQDVLGMNDAQLRQIRGNRISMIFQEPMTALNPVLTVGWQIAEVLRLHRGISAKDARVQAIALLDKVGIPDPASRHDDYPHQLSGGMRQRVMIAIALACQPELLIADEPTTALDVTVQAQIMDLIARLRHEYGTAVLLITHNLALVREQADRIAVMYAGSIVEQAPRDELFARPAHPYTRLLLRSLPHSGQRGQRLASISGSVPKLSDIGPGCPFAPRCPLAQPRCRDERPANTTVGEAHLAACHFATQAMAAAIPADAIPAIATGELLLDIRDLRVWFPIHHGFLSRVQGHVRAVDGVSLQLRRGETLALVGESGCGKTTVGKALVRLAKATAGAAVLSGAGDVLALDHHAMHAVRKRIQMIFQDPFSSLNPRLTIGESITEGMDAHRIGANAAERRARAEAIMAKVGLPAAALGRYPHQFSGGQRQRIGLARALAVEPDVVICDECTSALDVSVQAQILNLLKDIQHEFHLAYLFITHDLSVVGYLADRVAVMYLGHVVEEGLAHEVLDTPAHPYTRALLAAAPHIDGSDATRPAPRLSGDVPSPASPPTGCPFHTRCPIAQDQCQQAMPPQTALSPTHHCHCLFPQR</sequence>
<dbReference type="NCBIfam" id="TIGR01727">
    <property type="entry name" value="oligo_HPY"/>
    <property type="match status" value="2"/>
</dbReference>
<comment type="similarity">
    <text evidence="2">Belongs to the ABC transporter superfamily.</text>
</comment>
<name>A0AAE4APU7_9BACT</name>
<feature type="domain" description="ABC transporter" evidence="8">
    <location>
        <begin position="349"/>
        <end position="599"/>
    </location>
</feature>
<proteinExistence type="inferred from homology"/>
<dbReference type="AlphaFoldDB" id="A0AAE4APU7"/>
<evidence type="ECO:0000256" key="1">
    <source>
        <dbReference type="ARBA" id="ARBA00004417"/>
    </source>
</evidence>
<feature type="domain" description="ABC transporter" evidence="8">
    <location>
        <begin position="9"/>
        <end position="260"/>
    </location>
</feature>
<keyword evidence="7" id="KW-0472">Membrane</keyword>
<dbReference type="GO" id="GO:0005886">
    <property type="term" value="C:plasma membrane"/>
    <property type="evidence" value="ECO:0007669"/>
    <property type="project" value="UniProtKB-SubCell"/>
</dbReference>
<dbReference type="SUPFAM" id="SSF52540">
    <property type="entry name" value="P-loop containing nucleoside triphosphate hydrolases"/>
    <property type="match status" value="2"/>
</dbReference>
<keyword evidence="5" id="KW-0547">Nucleotide-binding</keyword>
<dbReference type="Proteomes" id="UP001238163">
    <property type="component" value="Unassembled WGS sequence"/>
</dbReference>
<evidence type="ECO:0000256" key="3">
    <source>
        <dbReference type="ARBA" id="ARBA00022448"/>
    </source>
</evidence>
<dbReference type="InterPro" id="IPR003439">
    <property type="entry name" value="ABC_transporter-like_ATP-bd"/>
</dbReference>
<dbReference type="PANTHER" id="PTHR43297:SF2">
    <property type="entry name" value="DIPEPTIDE TRANSPORT ATP-BINDING PROTEIN DPPD"/>
    <property type="match status" value="1"/>
</dbReference>
<evidence type="ECO:0000259" key="8">
    <source>
        <dbReference type="PROSITE" id="PS50893"/>
    </source>
</evidence>
<dbReference type="PROSITE" id="PS00211">
    <property type="entry name" value="ABC_TRANSPORTER_1"/>
    <property type="match status" value="2"/>
</dbReference>
<evidence type="ECO:0000256" key="2">
    <source>
        <dbReference type="ARBA" id="ARBA00005417"/>
    </source>
</evidence>
<dbReference type="Pfam" id="PF08352">
    <property type="entry name" value="oligo_HPY"/>
    <property type="match status" value="2"/>
</dbReference>
<dbReference type="PROSITE" id="PS50893">
    <property type="entry name" value="ABC_TRANSPORTER_2"/>
    <property type="match status" value="2"/>
</dbReference>
<reference evidence="9" key="1">
    <citation type="submission" date="2023-07" db="EMBL/GenBank/DDBJ databases">
        <title>Genomic Encyclopedia of Type Strains, Phase IV (KMG-IV): sequencing the most valuable type-strain genomes for metagenomic binning, comparative biology and taxonomic classification.</title>
        <authorList>
            <person name="Goeker M."/>
        </authorList>
    </citation>
    <scope>NUCLEOTIDE SEQUENCE</scope>
    <source>
        <strain evidence="9">DSM 24202</strain>
    </source>
</reference>
<dbReference type="PANTHER" id="PTHR43297">
    <property type="entry name" value="OLIGOPEPTIDE TRANSPORT ATP-BINDING PROTEIN APPD"/>
    <property type="match status" value="1"/>
</dbReference>
<dbReference type="InterPro" id="IPR027417">
    <property type="entry name" value="P-loop_NTPase"/>
</dbReference>
<dbReference type="NCBIfam" id="NF007739">
    <property type="entry name" value="PRK10419.1"/>
    <property type="match status" value="2"/>
</dbReference>
<dbReference type="Gene3D" id="3.40.50.300">
    <property type="entry name" value="P-loop containing nucleotide triphosphate hydrolases"/>
    <property type="match status" value="2"/>
</dbReference>
<dbReference type="FunFam" id="3.40.50.300:FF:000016">
    <property type="entry name" value="Oligopeptide ABC transporter ATP-binding component"/>
    <property type="match status" value="2"/>
</dbReference>
<dbReference type="GO" id="GO:0016887">
    <property type="term" value="F:ATP hydrolysis activity"/>
    <property type="evidence" value="ECO:0007669"/>
    <property type="project" value="InterPro"/>
</dbReference>
<protein>
    <submittedName>
        <fullName evidence="9">Peptide/nickel transport system ATP-binding protein</fullName>
    </submittedName>
</protein>
<keyword evidence="10" id="KW-1185">Reference proteome</keyword>
<keyword evidence="4" id="KW-1003">Cell membrane</keyword>
<dbReference type="InterPro" id="IPR013563">
    <property type="entry name" value="Oligopep_ABC_C"/>
</dbReference>
<dbReference type="EMBL" id="JAUSVL010000001">
    <property type="protein sequence ID" value="MDQ0290921.1"/>
    <property type="molecule type" value="Genomic_DNA"/>
</dbReference>
<organism evidence="9 10">
    <name type="scientific">Oligosphaera ethanolica</name>
    <dbReference type="NCBI Taxonomy" id="760260"/>
    <lineage>
        <taxon>Bacteria</taxon>
        <taxon>Pseudomonadati</taxon>
        <taxon>Lentisphaerota</taxon>
        <taxon>Oligosphaeria</taxon>
        <taxon>Oligosphaerales</taxon>
        <taxon>Oligosphaeraceae</taxon>
        <taxon>Oligosphaera</taxon>
    </lineage>
</organism>
<dbReference type="InterPro" id="IPR050388">
    <property type="entry name" value="ABC_Ni/Peptide_Import"/>
</dbReference>
<dbReference type="Pfam" id="PF00005">
    <property type="entry name" value="ABC_tran"/>
    <property type="match status" value="2"/>
</dbReference>
<dbReference type="RefSeq" id="WP_307262984.1">
    <property type="nucleotide sequence ID" value="NZ_JAUSVL010000001.1"/>
</dbReference>
<dbReference type="SMART" id="SM00382">
    <property type="entry name" value="AAA"/>
    <property type="match status" value="2"/>
</dbReference>